<dbReference type="EMBL" id="MIGC01000559">
    <property type="protein sequence ID" value="PHJ24736.1"/>
    <property type="molecule type" value="Genomic_DNA"/>
</dbReference>
<organism evidence="1 2">
    <name type="scientific">Cystoisospora suis</name>
    <dbReference type="NCBI Taxonomy" id="483139"/>
    <lineage>
        <taxon>Eukaryota</taxon>
        <taxon>Sar</taxon>
        <taxon>Alveolata</taxon>
        <taxon>Apicomplexa</taxon>
        <taxon>Conoidasida</taxon>
        <taxon>Coccidia</taxon>
        <taxon>Eucoccidiorida</taxon>
        <taxon>Eimeriorina</taxon>
        <taxon>Sarcocystidae</taxon>
        <taxon>Cystoisospora</taxon>
    </lineage>
</organism>
<dbReference type="Proteomes" id="UP000221165">
    <property type="component" value="Unassembled WGS sequence"/>
</dbReference>
<dbReference type="VEuPathDB" id="ToxoDB:CSUI_001410"/>
<name>A0A2C6LD27_9APIC</name>
<reference evidence="1 2" key="1">
    <citation type="journal article" date="2017" name="Int. J. Parasitol.">
        <title>The genome of the protozoan parasite Cystoisospora suis and a reverse vaccinology approach to identify vaccine candidates.</title>
        <authorList>
            <person name="Palmieri N."/>
            <person name="Shrestha A."/>
            <person name="Ruttkowski B."/>
            <person name="Beck T."/>
            <person name="Vogl C."/>
            <person name="Tomley F."/>
            <person name="Blake D.P."/>
            <person name="Joachim A."/>
        </authorList>
    </citation>
    <scope>NUCLEOTIDE SEQUENCE [LARGE SCALE GENOMIC DNA]</scope>
    <source>
        <strain evidence="1 2">Wien I</strain>
    </source>
</reference>
<gene>
    <name evidence="1" type="ORF">CSUI_001410</name>
</gene>
<protein>
    <submittedName>
        <fullName evidence="1">Uncharacterized protein</fullName>
    </submittedName>
</protein>
<evidence type="ECO:0000313" key="1">
    <source>
        <dbReference type="EMBL" id="PHJ24736.1"/>
    </source>
</evidence>
<dbReference type="AlphaFoldDB" id="A0A2C6LD27"/>
<comment type="caution">
    <text evidence="1">The sequence shown here is derived from an EMBL/GenBank/DDBJ whole genome shotgun (WGS) entry which is preliminary data.</text>
</comment>
<sequence>MGSGRTAAVGGLLVFFRRIESKIFSNGHSSVVSQEDIRRRCQALVVTLKCARRWSESCCTMYSRLVLKAWPGRYPSHSLMTGAVPYQRLHVMWAIHSSETFELQGSVGLGFTRRCRGRGQGTSLSDLISFWRTGSKMRGGDRGSIVTWKGEWRGRKRRRRVSSVGVPRLRGMCCNACPALIMESCLSG</sequence>
<dbReference type="RefSeq" id="XP_067926408.1">
    <property type="nucleotide sequence ID" value="XM_068061616.1"/>
</dbReference>
<dbReference type="GeneID" id="94424827"/>
<keyword evidence="2" id="KW-1185">Reference proteome</keyword>
<evidence type="ECO:0000313" key="2">
    <source>
        <dbReference type="Proteomes" id="UP000221165"/>
    </source>
</evidence>
<accession>A0A2C6LD27</accession>
<proteinExistence type="predicted"/>